<evidence type="ECO:0000259" key="10">
    <source>
        <dbReference type="PROSITE" id="PS50123"/>
    </source>
</evidence>
<dbReference type="Gene3D" id="3.40.50.150">
    <property type="entry name" value="Vaccinia Virus protein VP39"/>
    <property type="match status" value="1"/>
</dbReference>
<dbReference type="GO" id="GO:0032259">
    <property type="term" value="P:methylation"/>
    <property type="evidence" value="ECO:0007669"/>
    <property type="project" value="UniProtKB-KW"/>
</dbReference>
<dbReference type="PROSITE" id="PS50113">
    <property type="entry name" value="PAC"/>
    <property type="match status" value="1"/>
</dbReference>
<evidence type="ECO:0000313" key="12">
    <source>
        <dbReference type="Proteomes" id="UP000811899"/>
    </source>
</evidence>
<dbReference type="SUPFAM" id="SSF47757">
    <property type="entry name" value="Chemotaxis receptor methyltransferase CheR, N-terminal domain"/>
    <property type="match status" value="1"/>
</dbReference>
<dbReference type="EC" id="2.1.1.80" evidence="2"/>
<dbReference type="Gene3D" id="3.30.450.20">
    <property type="entry name" value="PAS domain"/>
    <property type="match status" value="1"/>
</dbReference>
<evidence type="ECO:0000256" key="5">
    <source>
        <dbReference type="ARBA" id="ARBA00022691"/>
    </source>
</evidence>
<dbReference type="PROSITE" id="PS50123">
    <property type="entry name" value="CHER"/>
    <property type="match status" value="1"/>
</dbReference>
<feature type="active site" evidence="6">
    <location>
        <position position="66"/>
    </location>
</feature>
<evidence type="ECO:0000313" key="11">
    <source>
        <dbReference type="EMBL" id="MBT0663702.1"/>
    </source>
</evidence>
<organism evidence="11 12">
    <name type="scientific">Geoanaerobacter pelophilus</name>
    <dbReference type="NCBI Taxonomy" id="60036"/>
    <lineage>
        <taxon>Bacteria</taxon>
        <taxon>Pseudomonadati</taxon>
        <taxon>Thermodesulfobacteriota</taxon>
        <taxon>Desulfuromonadia</taxon>
        <taxon>Geobacterales</taxon>
        <taxon>Geobacteraceae</taxon>
        <taxon>Geoanaerobacter</taxon>
    </lineage>
</organism>
<dbReference type="GO" id="GO:0000156">
    <property type="term" value="F:phosphorelay response regulator activity"/>
    <property type="evidence" value="ECO:0007669"/>
    <property type="project" value="InterPro"/>
</dbReference>
<dbReference type="SUPFAM" id="SSF57997">
    <property type="entry name" value="Tropomyosin"/>
    <property type="match status" value="1"/>
</dbReference>
<feature type="compositionally biased region" description="Polar residues" evidence="7">
    <location>
        <begin position="698"/>
        <end position="714"/>
    </location>
</feature>
<evidence type="ECO:0000256" key="2">
    <source>
        <dbReference type="ARBA" id="ARBA00012534"/>
    </source>
</evidence>
<protein>
    <recommendedName>
        <fullName evidence="2">protein-glutamate O-methyltransferase</fullName>
        <ecNumber evidence="2">2.1.1.80</ecNumber>
    </recommendedName>
</protein>
<dbReference type="InterPro" id="IPR036804">
    <property type="entry name" value="CheR_N_sf"/>
</dbReference>
<dbReference type="Proteomes" id="UP000811899">
    <property type="component" value="Unassembled WGS sequence"/>
</dbReference>
<dbReference type="SMART" id="SM00138">
    <property type="entry name" value="MeTrc"/>
    <property type="match status" value="1"/>
</dbReference>
<dbReference type="InterPro" id="IPR035965">
    <property type="entry name" value="PAS-like_dom_sf"/>
</dbReference>
<sequence length="878" mass="97601">MKNRQKSTDSGIERDNSSPKETMSRQEGLLFPIVGIGASAGGLEALEQFLRHVPQGNGMAFVIVQHLDPTHKGIMAELLQRTTAMEVLQVKDRMRVKPDCVYVIPPNKDMSILHGVLHLFAPTEPRGLRLPIDFFLRSLAEDRQEAAIGVILSGMGSDGTIGLRAIKEKAGLVLVQEPSSAKFDSMPRSAIDAGLADLVAPVEDLPGKIIDYLRHTLSIAKVDLSLEKDQSGLEKVLILLRSKTGHDFSLYKKTTVYRRIERRMGIHQIVRISSYVRYLQENPQEVELLFKELLIGVTSFFRDPQAWELIRGEAIPAILAARPDGGGLRAWSAGCSTGEEAYSLAIVFKEALEQVKPSVTFSLQIFATDLDQDAIDKARQGIYPVNIAADVSPERLHRYFIKEENGYRVGKEIREMVTFATQNVIMDPPFTKLDIIICRNLLIYLTPELQKKLLPLFHYSLKPGGVLFLGSAETLSTFTDLFAPLNIKSRLFLRRESLLSAEPIAFPSSFVPAMPGVSKELTMMKPAANLQSIADQLLLQHFSPPAVLTSDKGDILYISGRTGKYLEPAAGKANWNIFAMAREGLRFDLGNAFQKAIRQQETITVRGLKVGEGEGAQTVDVTVQAITEPEELRGMVMIVFTDVATPLGKKAPGRARSASAGNARVLELEQELQQLRESLQTTREEMQSSQEELKSTNEELQSTNEELQSTNEELTTSREEMQSLNEELQTVNAEQQSKMDELSRTNNDMRNLLNSTEIVTVFLDNDLHVRRFTTGANKLFKLIPGDVGRPLSDIASDLLYPELCEEARDVLQTLVFSEKQITATDGRWFTVRIMPYRTMADVIGGVVITFSDITGAKKLEAELRDENARLKGLLETGG</sequence>
<dbReference type="Pfam" id="PF01739">
    <property type="entry name" value="CheR"/>
    <property type="match status" value="1"/>
</dbReference>
<dbReference type="InterPro" id="IPR035909">
    <property type="entry name" value="CheB_C"/>
</dbReference>
<dbReference type="CDD" id="cd16434">
    <property type="entry name" value="CheB-CheR_fusion"/>
    <property type="match status" value="1"/>
</dbReference>
<feature type="domain" description="PAC" evidence="8">
    <location>
        <begin position="815"/>
        <end position="865"/>
    </location>
</feature>
<dbReference type="GO" id="GO:0008983">
    <property type="term" value="F:protein-glutamate O-methyltransferase activity"/>
    <property type="evidence" value="ECO:0007669"/>
    <property type="project" value="UniProtKB-EC"/>
</dbReference>
<dbReference type="SUPFAM" id="SSF52738">
    <property type="entry name" value="Methylesterase CheB, C-terminal domain"/>
    <property type="match status" value="1"/>
</dbReference>
<dbReference type="AlphaFoldDB" id="A0AAW4L2F7"/>
<dbReference type="InterPro" id="IPR022642">
    <property type="entry name" value="CheR_C"/>
</dbReference>
<dbReference type="GO" id="GO:0005737">
    <property type="term" value="C:cytoplasm"/>
    <property type="evidence" value="ECO:0007669"/>
    <property type="project" value="InterPro"/>
</dbReference>
<reference evidence="11 12" key="1">
    <citation type="submission" date="2021-05" db="EMBL/GenBank/DDBJ databases">
        <title>The draft genome of Geobacter pelophilus DSM 12255.</title>
        <authorList>
            <person name="Xu Z."/>
            <person name="Masuda Y."/>
            <person name="Itoh H."/>
            <person name="Senoo K."/>
        </authorList>
    </citation>
    <scope>NUCLEOTIDE SEQUENCE [LARGE SCALE GENOMIC DNA]</scope>
    <source>
        <strain evidence="11 12">DSM 12255</strain>
    </source>
</reference>
<evidence type="ECO:0000259" key="8">
    <source>
        <dbReference type="PROSITE" id="PS50113"/>
    </source>
</evidence>
<dbReference type="Pfam" id="PF03705">
    <property type="entry name" value="CheR_N"/>
    <property type="match status" value="1"/>
</dbReference>
<dbReference type="SUPFAM" id="SSF55785">
    <property type="entry name" value="PYP-like sensor domain (PAS domain)"/>
    <property type="match status" value="1"/>
</dbReference>
<feature type="region of interest" description="Disordered" evidence="7">
    <location>
        <begin position="679"/>
        <end position="725"/>
    </location>
</feature>
<evidence type="ECO:0000256" key="1">
    <source>
        <dbReference type="ARBA" id="ARBA00001541"/>
    </source>
</evidence>
<dbReference type="PRINTS" id="PR00996">
    <property type="entry name" value="CHERMTFRASE"/>
</dbReference>
<dbReference type="InterPro" id="IPR000780">
    <property type="entry name" value="CheR_MeTrfase"/>
</dbReference>
<feature type="region of interest" description="Disordered" evidence="7">
    <location>
        <begin position="1"/>
        <end position="24"/>
    </location>
</feature>
<keyword evidence="3" id="KW-0489">Methyltransferase</keyword>
<comment type="caution">
    <text evidence="11">The sequence shown here is derived from an EMBL/GenBank/DDBJ whole genome shotgun (WGS) entry which is preliminary data.</text>
</comment>
<dbReference type="CDD" id="cd02440">
    <property type="entry name" value="AdoMet_MTases"/>
    <property type="match status" value="1"/>
</dbReference>
<dbReference type="PANTHER" id="PTHR24422:SF27">
    <property type="entry name" value="PROTEIN-GLUTAMATE O-METHYLTRANSFERASE"/>
    <property type="match status" value="1"/>
</dbReference>
<dbReference type="Pfam" id="PF13596">
    <property type="entry name" value="PAS_10"/>
    <property type="match status" value="1"/>
</dbReference>
<proteinExistence type="predicted"/>
<accession>A0AAW4L2F7</accession>
<feature type="compositionally biased region" description="Basic and acidic residues" evidence="7">
    <location>
        <begin position="11"/>
        <end position="24"/>
    </location>
</feature>
<dbReference type="Gene3D" id="1.10.155.10">
    <property type="entry name" value="Chemotaxis receptor methyltransferase CheR, N-terminal domain"/>
    <property type="match status" value="1"/>
</dbReference>
<dbReference type="InterPro" id="IPR029063">
    <property type="entry name" value="SAM-dependent_MTases_sf"/>
</dbReference>
<keyword evidence="6" id="KW-0378">Hydrolase</keyword>
<evidence type="ECO:0000259" key="9">
    <source>
        <dbReference type="PROSITE" id="PS50122"/>
    </source>
</evidence>
<dbReference type="SUPFAM" id="SSF53335">
    <property type="entry name" value="S-adenosyl-L-methionine-dependent methyltransferases"/>
    <property type="match status" value="1"/>
</dbReference>
<evidence type="ECO:0000256" key="7">
    <source>
        <dbReference type="SAM" id="MobiDB-lite"/>
    </source>
</evidence>
<dbReference type="InterPro" id="IPR000673">
    <property type="entry name" value="Sig_transdc_resp-reg_Me-estase"/>
</dbReference>
<feature type="active site" evidence="6">
    <location>
        <position position="39"/>
    </location>
</feature>
<evidence type="ECO:0000256" key="4">
    <source>
        <dbReference type="ARBA" id="ARBA00022679"/>
    </source>
</evidence>
<keyword evidence="4" id="KW-0808">Transferase</keyword>
<name>A0AAW4L2F7_9BACT</name>
<dbReference type="Pfam" id="PF01339">
    <property type="entry name" value="CheB_methylest"/>
    <property type="match status" value="1"/>
</dbReference>
<dbReference type="Gene3D" id="3.40.50.180">
    <property type="entry name" value="Methylesterase CheB, C-terminal domain"/>
    <property type="match status" value="1"/>
</dbReference>
<gene>
    <name evidence="11" type="ORF">KI809_05240</name>
</gene>
<feature type="active site" evidence="6">
    <location>
        <position position="158"/>
    </location>
</feature>
<evidence type="ECO:0000256" key="6">
    <source>
        <dbReference type="PROSITE-ProRule" id="PRU00050"/>
    </source>
</evidence>
<keyword evidence="6" id="KW-0145">Chemotaxis</keyword>
<keyword evidence="12" id="KW-1185">Reference proteome</keyword>
<dbReference type="EMBL" id="JAHCVJ010000001">
    <property type="protein sequence ID" value="MBT0663702.1"/>
    <property type="molecule type" value="Genomic_DNA"/>
</dbReference>
<feature type="compositionally biased region" description="Basic and acidic residues" evidence="7">
    <location>
        <begin position="682"/>
        <end position="697"/>
    </location>
</feature>
<dbReference type="InterPro" id="IPR000700">
    <property type="entry name" value="PAS-assoc_C"/>
</dbReference>
<dbReference type="GO" id="GO:0008984">
    <property type="term" value="F:protein-glutamate methylesterase activity"/>
    <property type="evidence" value="ECO:0007669"/>
    <property type="project" value="InterPro"/>
</dbReference>
<dbReference type="PANTHER" id="PTHR24422">
    <property type="entry name" value="CHEMOTAXIS PROTEIN METHYLTRANSFERASE"/>
    <property type="match status" value="1"/>
</dbReference>
<dbReference type="InterPro" id="IPR022641">
    <property type="entry name" value="CheR_N"/>
</dbReference>
<dbReference type="PROSITE" id="PS50122">
    <property type="entry name" value="CHEB"/>
    <property type="match status" value="1"/>
</dbReference>
<feature type="domain" description="CheB-type methylesterase" evidence="9">
    <location>
        <begin position="30"/>
        <end position="216"/>
    </location>
</feature>
<dbReference type="InterPro" id="IPR050903">
    <property type="entry name" value="Bact_Chemotaxis_MeTrfase"/>
</dbReference>
<dbReference type="GO" id="GO:0006935">
    <property type="term" value="P:chemotaxis"/>
    <property type="evidence" value="ECO:0007669"/>
    <property type="project" value="UniProtKB-UniRule"/>
</dbReference>
<keyword evidence="5" id="KW-0949">S-adenosyl-L-methionine</keyword>
<comment type="catalytic activity">
    <reaction evidence="1">
        <text>L-glutamyl-[protein] + S-adenosyl-L-methionine = [protein]-L-glutamate 5-O-methyl ester + S-adenosyl-L-homocysteine</text>
        <dbReference type="Rhea" id="RHEA:24452"/>
        <dbReference type="Rhea" id="RHEA-COMP:10208"/>
        <dbReference type="Rhea" id="RHEA-COMP:10311"/>
        <dbReference type="ChEBI" id="CHEBI:29973"/>
        <dbReference type="ChEBI" id="CHEBI:57856"/>
        <dbReference type="ChEBI" id="CHEBI:59789"/>
        <dbReference type="ChEBI" id="CHEBI:82795"/>
        <dbReference type="EC" id="2.1.1.80"/>
    </reaction>
</comment>
<feature type="domain" description="CheR-type methyltransferase" evidence="10">
    <location>
        <begin position="221"/>
        <end position="498"/>
    </location>
</feature>
<evidence type="ECO:0000256" key="3">
    <source>
        <dbReference type="ARBA" id="ARBA00022603"/>
    </source>
</evidence>